<feature type="short sequence motif" description="TonB box" evidence="12">
    <location>
        <begin position="75"/>
        <end position="81"/>
    </location>
</feature>
<dbReference type="RefSeq" id="WP_129833089.1">
    <property type="nucleotide sequence ID" value="NZ_CP035704.1"/>
</dbReference>
<keyword evidence="7" id="KW-0406">Ion transport</keyword>
<evidence type="ECO:0000256" key="3">
    <source>
        <dbReference type="ARBA" id="ARBA00022452"/>
    </source>
</evidence>
<gene>
    <name evidence="18" type="ORF">ELE36_10500</name>
</gene>
<dbReference type="GO" id="GO:0006826">
    <property type="term" value="P:iron ion transport"/>
    <property type="evidence" value="ECO:0007669"/>
    <property type="project" value="UniProtKB-KW"/>
</dbReference>
<feature type="chain" id="PRO_5019491914" description="TonB-dependent receptor" evidence="15">
    <location>
        <begin position="34"/>
        <end position="641"/>
    </location>
</feature>
<evidence type="ECO:0000256" key="14">
    <source>
        <dbReference type="SAM" id="MobiDB-lite"/>
    </source>
</evidence>
<dbReference type="InterPro" id="IPR000531">
    <property type="entry name" value="Beta-barrel_TonB"/>
</dbReference>
<feature type="domain" description="TonB-dependent receptor plug" evidence="17">
    <location>
        <begin position="87"/>
        <end position="198"/>
    </location>
</feature>
<evidence type="ECO:0008006" key="20">
    <source>
        <dbReference type="Google" id="ProtNLM"/>
    </source>
</evidence>
<dbReference type="InterPro" id="IPR039426">
    <property type="entry name" value="TonB-dep_rcpt-like"/>
</dbReference>
<sequence>MNRSICRNTYRSAPLVIAIAGALSLLACGVAMAEDDSSSPLSPDQESVSKSPNPVTKKIPAAEDSSANKAVNLETIVVTANKRAQNIRDVASGISVVGEQQIERSNATQLSDYADYVPGFQVTSDGTPGQTRVSMRGIAVLSSGSTVGTYLDETPVGSSGLYQAATNFALDLLPYDIARVEVLRGPQGTLYGAGAMGGLLKYVTIPPDLETYSLRVGGGVSDVTSGDSGNDFRFGANLPLVKDQLALRVGYARNNLPGYIDDTVHGNQNVNSGSQTSGRVSLLWQGDAVSVQLGAMRQTIKSDNNATVALDPVTMRPIGGDLSNLVSVNEPFSKSIDYYSGTVNWDLGWSDFVSATGYSDTHTKRRQDTTVAYGNFADLALGLPAPGSSYFDTGLNLTKFSQEFRLASKSDVRFEWLVGTFYTHEKGNQNQAIFLNQLDGSPLADPYGAMFGTLASLELPATYKETAIFANGTYKFTDQFKLGTGVRYAKNDQQFSQNNIAGALVTVGQEPGSSSEGVFTWSLTPQFELSEHAMVYGKVATGYQPGGPNVAFPGLPSKVDSSTLTSYELGTKGLFVDKTVQIDLAAFHIDWKNIQVPASFGGKSGLVNGGKATSDGAELASVYRPNSSFELGFNAAYTKAN</sequence>
<dbReference type="Pfam" id="PF07715">
    <property type="entry name" value="Plug"/>
    <property type="match status" value="1"/>
</dbReference>
<dbReference type="InterPro" id="IPR010916">
    <property type="entry name" value="TonB_box_CS"/>
</dbReference>
<evidence type="ECO:0000256" key="8">
    <source>
        <dbReference type="ARBA" id="ARBA00023077"/>
    </source>
</evidence>
<organism evidence="18 19">
    <name type="scientific">Pseudolysobacter antarcticus</name>
    <dbReference type="NCBI Taxonomy" id="2511995"/>
    <lineage>
        <taxon>Bacteria</taxon>
        <taxon>Pseudomonadati</taxon>
        <taxon>Pseudomonadota</taxon>
        <taxon>Gammaproteobacteria</taxon>
        <taxon>Lysobacterales</taxon>
        <taxon>Rhodanobacteraceae</taxon>
        <taxon>Pseudolysobacter</taxon>
    </lineage>
</organism>
<reference evidence="18 19" key="1">
    <citation type="submission" date="2019-01" db="EMBL/GenBank/DDBJ databases">
        <title>Pseudolysobacter antarctica gen. nov., sp. nov., isolated from Fildes Peninsula, Antarctica.</title>
        <authorList>
            <person name="Wei Z."/>
            <person name="Peng F."/>
        </authorList>
    </citation>
    <scope>NUCLEOTIDE SEQUENCE [LARGE SCALE GENOMIC DNA]</scope>
    <source>
        <strain evidence="18 19">AQ6-296</strain>
    </source>
</reference>
<keyword evidence="9 11" id="KW-0472">Membrane</keyword>
<evidence type="ECO:0000259" key="17">
    <source>
        <dbReference type="Pfam" id="PF07715"/>
    </source>
</evidence>
<evidence type="ECO:0000313" key="18">
    <source>
        <dbReference type="EMBL" id="QBB70752.1"/>
    </source>
</evidence>
<comment type="subcellular location">
    <subcellularLocation>
        <location evidence="1 11">Cell outer membrane</location>
        <topology evidence="1 11">Multi-pass membrane protein</topology>
    </subcellularLocation>
</comment>
<dbReference type="PROSITE" id="PS52016">
    <property type="entry name" value="TONB_DEPENDENT_REC_3"/>
    <property type="match status" value="1"/>
</dbReference>
<accession>A0A411HJP6</accession>
<evidence type="ECO:0000313" key="19">
    <source>
        <dbReference type="Proteomes" id="UP000291562"/>
    </source>
</evidence>
<evidence type="ECO:0000256" key="2">
    <source>
        <dbReference type="ARBA" id="ARBA00022448"/>
    </source>
</evidence>
<evidence type="ECO:0000256" key="11">
    <source>
        <dbReference type="PROSITE-ProRule" id="PRU01360"/>
    </source>
</evidence>
<dbReference type="PANTHER" id="PTHR32552">
    <property type="entry name" value="FERRICHROME IRON RECEPTOR-RELATED"/>
    <property type="match status" value="1"/>
</dbReference>
<keyword evidence="6" id="KW-0408">Iron</keyword>
<dbReference type="PROSITE" id="PS00430">
    <property type="entry name" value="TONB_DEPENDENT_REC_1"/>
    <property type="match status" value="1"/>
</dbReference>
<comment type="similarity">
    <text evidence="11 13">Belongs to the TonB-dependent receptor family.</text>
</comment>
<keyword evidence="3 11" id="KW-1134">Transmembrane beta strand</keyword>
<dbReference type="InterPro" id="IPR012910">
    <property type="entry name" value="Plug_dom"/>
</dbReference>
<dbReference type="PANTHER" id="PTHR32552:SF81">
    <property type="entry name" value="TONB-DEPENDENT OUTER MEMBRANE RECEPTOR"/>
    <property type="match status" value="1"/>
</dbReference>
<dbReference type="SUPFAM" id="SSF56935">
    <property type="entry name" value="Porins"/>
    <property type="match status" value="1"/>
</dbReference>
<evidence type="ECO:0000259" key="16">
    <source>
        <dbReference type="Pfam" id="PF00593"/>
    </source>
</evidence>
<dbReference type="KEGG" id="xbc:ELE36_10500"/>
<proteinExistence type="inferred from homology"/>
<keyword evidence="5 11" id="KW-0812">Transmembrane</keyword>
<keyword evidence="19" id="KW-1185">Reference proteome</keyword>
<name>A0A411HJP6_9GAMM</name>
<evidence type="ECO:0000256" key="4">
    <source>
        <dbReference type="ARBA" id="ARBA00022496"/>
    </source>
</evidence>
<evidence type="ECO:0000256" key="13">
    <source>
        <dbReference type="RuleBase" id="RU003357"/>
    </source>
</evidence>
<dbReference type="PROSITE" id="PS51257">
    <property type="entry name" value="PROKAR_LIPOPROTEIN"/>
    <property type="match status" value="1"/>
</dbReference>
<protein>
    <recommendedName>
        <fullName evidence="20">TonB-dependent receptor</fullName>
    </recommendedName>
</protein>
<dbReference type="GO" id="GO:0009279">
    <property type="term" value="C:cell outer membrane"/>
    <property type="evidence" value="ECO:0007669"/>
    <property type="project" value="UniProtKB-SubCell"/>
</dbReference>
<evidence type="ECO:0000256" key="9">
    <source>
        <dbReference type="ARBA" id="ARBA00023136"/>
    </source>
</evidence>
<keyword evidence="2 11" id="KW-0813">Transport</keyword>
<evidence type="ECO:0000256" key="12">
    <source>
        <dbReference type="PROSITE-ProRule" id="PRU10143"/>
    </source>
</evidence>
<dbReference type="Pfam" id="PF00593">
    <property type="entry name" value="TonB_dep_Rec_b-barrel"/>
    <property type="match status" value="1"/>
</dbReference>
<dbReference type="InterPro" id="IPR036942">
    <property type="entry name" value="Beta-barrel_TonB_sf"/>
</dbReference>
<dbReference type="Proteomes" id="UP000291562">
    <property type="component" value="Chromosome"/>
</dbReference>
<feature type="signal peptide" evidence="15">
    <location>
        <begin position="1"/>
        <end position="33"/>
    </location>
</feature>
<evidence type="ECO:0000256" key="7">
    <source>
        <dbReference type="ARBA" id="ARBA00023065"/>
    </source>
</evidence>
<keyword evidence="10 11" id="KW-0998">Cell outer membrane</keyword>
<evidence type="ECO:0000256" key="5">
    <source>
        <dbReference type="ARBA" id="ARBA00022692"/>
    </source>
</evidence>
<evidence type="ECO:0000256" key="6">
    <source>
        <dbReference type="ARBA" id="ARBA00023004"/>
    </source>
</evidence>
<feature type="compositionally biased region" description="Polar residues" evidence="14">
    <location>
        <begin position="38"/>
        <end position="54"/>
    </location>
</feature>
<evidence type="ECO:0000256" key="15">
    <source>
        <dbReference type="SAM" id="SignalP"/>
    </source>
</evidence>
<evidence type="ECO:0000256" key="1">
    <source>
        <dbReference type="ARBA" id="ARBA00004571"/>
    </source>
</evidence>
<dbReference type="Gene3D" id="2.40.170.20">
    <property type="entry name" value="TonB-dependent receptor, beta-barrel domain"/>
    <property type="match status" value="1"/>
</dbReference>
<feature type="domain" description="TonB-dependent receptor-like beta-barrel" evidence="16">
    <location>
        <begin position="337"/>
        <end position="638"/>
    </location>
</feature>
<feature type="region of interest" description="Disordered" evidence="14">
    <location>
        <begin position="35"/>
        <end position="63"/>
    </location>
</feature>
<dbReference type="AlphaFoldDB" id="A0A411HJP6"/>
<keyword evidence="15" id="KW-0732">Signal</keyword>
<keyword evidence="4" id="KW-0410">Iron transport</keyword>
<evidence type="ECO:0000256" key="10">
    <source>
        <dbReference type="ARBA" id="ARBA00023237"/>
    </source>
</evidence>
<keyword evidence="8 12" id="KW-0798">TonB box</keyword>
<dbReference type="EMBL" id="CP035704">
    <property type="protein sequence ID" value="QBB70752.1"/>
    <property type="molecule type" value="Genomic_DNA"/>
</dbReference>
<dbReference type="OrthoDB" id="127311at2"/>